<feature type="transmembrane region" description="Helical" evidence="4">
    <location>
        <begin position="251"/>
        <end position="271"/>
    </location>
</feature>
<dbReference type="AlphaFoldDB" id="A0AA95NG71"/>
<feature type="transmembrane region" description="Helical" evidence="4">
    <location>
        <begin position="369"/>
        <end position="387"/>
    </location>
</feature>
<proteinExistence type="predicted"/>
<evidence type="ECO:0000256" key="2">
    <source>
        <dbReference type="ARBA" id="ARBA00022989"/>
    </source>
</evidence>
<organism evidence="6 7">
    <name type="scientific">Paucibacter sediminis</name>
    <dbReference type="NCBI Taxonomy" id="3019553"/>
    <lineage>
        <taxon>Bacteria</taxon>
        <taxon>Pseudomonadati</taxon>
        <taxon>Pseudomonadota</taxon>
        <taxon>Betaproteobacteria</taxon>
        <taxon>Burkholderiales</taxon>
        <taxon>Sphaerotilaceae</taxon>
        <taxon>Roseateles</taxon>
    </lineage>
</organism>
<dbReference type="Proteomes" id="UP001177769">
    <property type="component" value="Chromosome"/>
</dbReference>
<evidence type="ECO:0000313" key="7">
    <source>
        <dbReference type="Proteomes" id="UP001177769"/>
    </source>
</evidence>
<evidence type="ECO:0000256" key="3">
    <source>
        <dbReference type="ARBA" id="ARBA00023136"/>
    </source>
</evidence>
<feature type="transmembrane region" description="Helical" evidence="4">
    <location>
        <begin position="278"/>
        <end position="297"/>
    </location>
</feature>
<keyword evidence="7" id="KW-1185">Reference proteome</keyword>
<dbReference type="InterPro" id="IPR036259">
    <property type="entry name" value="MFS_trans_sf"/>
</dbReference>
<dbReference type="Pfam" id="PF07690">
    <property type="entry name" value="MFS_1"/>
    <property type="match status" value="1"/>
</dbReference>
<keyword evidence="2 4" id="KW-1133">Transmembrane helix</keyword>
<feature type="transmembrane region" description="Helical" evidence="4">
    <location>
        <begin position="337"/>
        <end position="357"/>
    </location>
</feature>
<dbReference type="GO" id="GO:0022857">
    <property type="term" value="F:transmembrane transporter activity"/>
    <property type="evidence" value="ECO:0007669"/>
    <property type="project" value="InterPro"/>
</dbReference>
<evidence type="ECO:0000313" key="6">
    <source>
        <dbReference type="EMBL" id="WIT11493.1"/>
    </source>
</evidence>
<keyword evidence="3 4" id="KW-0472">Membrane</keyword>
<sequence length="399" mass="42416">MKHLRRWALPILCGGLMMGLALGVRHVQGLFLLPIGLERGWGRESVALALALQNLVWGLAQPFTGMLADRCGSRRVVMAGCLLYGLGLWAMATAQSLWLLYLGSGLLVGLGLACTAFGVVYGALSRIVAPAQRAAVLGLTGAVGGLGQFLAVPLTQGLMQGLGWSATLLCLAVLIALALPLGWPLDDRQPRGAGVGDGGLGRALRDAFAQPGFWLLNLGFLACGFQLAFIATHLPAYLLERGLPAGQAASGLALIALSNIGGTYLCGWLGGRWRKKQLLTLLYLLRTAVIALFLLLPLSNWSVQLFCIAMGLLWLGTLPLTNGLVAQVFGLRYLSTLFGFTFVGHQLGSFLGVWLGGRVFDATHSYAPMWWIAMALGLLAALLHWPIDDRPRPALAVAS</sequence>
<evidence type="ECO:0000256" key="1">
    <source>
        <dbReference type="ARBA" id="ARBA00022692"/>
    </source>
</evidence>
<feature type="transmembrane region" description="Helical" evidence="4">
    <location>
        <begin position="161"/>
        <end position="183"/>
    </location>
</feature>
<feature type="transmembrane region" description="Helical" evidence="4">
    <location>
        <begin position="303"/>
        <end position="325"/>
    </location>
</feature>
<evidence type="ECO:0000259" key="5">
    <source>
        <dbReference type="PROSITE" id="PS50850"/>
    </source>
</evidence>
<dbReference type="InterPro" id="IPR011701">
    <property type="entry name" value="MFS"/>
</dbReference>
<feature type="transmembrane region" description="Helical" evidence="4">
    <location>
        <begin position="98"/>
        <end position="124"/>
    </location>
</feature>
<feature type="domain" description="Major facilitator superfamily (MFS) profile" evidence="5">
    <location>
        <begin position="7"/>
        <end position="392"/>
    </location>
</feature>
<keyword evidence="1 4" id="KW-0812">Transmembrane</keyword>
<dbReference type="PANTHER" id="PTHR11360:SF284">
    <property type="entry name" value="EG:103B4.3 PROTEIN-RELATED"/>
    <property type="match status" value="1"/>
</dbReference>
<dbReference type="KEGG" id="pais:PFX98_21795"/>
<feature type="transmembrane region" description="Helical" evidence="4">
    <location>
        <begin position="212"/>
        <end position="231"/>
    </location>
</feature>
<dbReference type="Gene3D" id="1.20.1250.20">
    <property type="entry name" value="MFS general substrate transporter like domains"/>
    <property type="match status" value="1"/>
</dbReference>
<feature type="transmembrane region" description="Helical" evidence="4">
    <location>
        <begin position="47"/>
        <end position="68"/>
    </location>
</feature>
<feature type="transmembrane region" description="Helical" evidence="4">
    <location>
        <begin position="75"/>
        <end position="92"/>
    </location>
</feature>
<feature type="transmembrane region" description="Helical" evidence="4">
    <location>
        <begin position="136"/>
        <end position="155"/>
    </location>
</feature>
<dbReference type="CDD" id="cd17355">
    <property type="entry name" value="MFS_YcxA_like"/>
    <property type="match status" value="1"/>
</dbReference>
<reference evidence="6" key="1">
    <citation type="submission" date="2023-01" db="EMBL/GenBank/DDBJ databases">
        <title>Whole genome sequence of Paucibacter sp. S2-9 isolated from pond sediment.</title>
        <authorList>
            <person name="Jung J.Y."/>
        </authorList>
    </citation>
    <scope>NUCLEOTIDE SEQUENCE</scope>
    <source>
        <strain evidence="6">S2-9</strain>
    </source>
</reference>
<protein>
    <submittedName>
        <fullName evidence="6">MFS transporter</fullName>
    </submittedName>
</protein>
<gene>
    <name evidence="6" type="ORF">PFX98_21795</name>
</gene>
<name>A0AA95NG71_9BURK</name>
<accession>A0AA95NG71</accession>
<dbReference type="SUPFAM" id="SSF103473">
    <property type="entry name" value="MFS general substrate transporter"/>
    <property type="match status" value="1"/>
</dbReference>
<evidence type="ECO:0000256" key="4">
    <source>
        <dbReference type="SAM" id="Phobius"/>
    </source>
</evidence>
<dbReference type="EMBL" id="CP116346">
    <property type="protein sequence ID" value="WIT11493.1"/>
    <property type="molecule type" value="Genomic_DNA"/>
</dbReference>
<dbReference type="InterPro" id="IPR020846">
    <property type="entry name" value="MFS_dom"/>
</dbReference>
<dbReference type="PANTHER" id="PTHR11360">
    <property type="entry name" value="MONOCARBOXYLATE TRANSPORTER"/>
    <property type="match status" value="1"/>
</dbReference>
<dbReference type="RefSeq" id="WP_285232574.1">
    <property type="nucleotide sequence ID" value="NZ_CP116346.1"/>
</dbReference>
<dbReference type="InterPro" id="IPR050327">
    <property type="entry name" value="Proton-linked_MCT"/>
</dbReference>
<dbReference type="PROSITE" id="PS50850">
    <property type="entry name" value="MFS"/>
    <property type="match status" value="1"/>
</dbReference>